<accession>A0A7H9HP10</accession>
<feature type="compositionally biased region" description="Polar residues" evidence="6">
    <location>
        <begin position="22"/>
        <end position="31"/>
    </location>
</feature>
<dbReference type="Pfam" id="PF07690">
    <property type="entry name" value="MFS_1"/>
    <property type="match status" value="1"/>
</dbReference>
<organism evidence="9 10">
    <name type="scientific">Torulaspora globosa</name>
    <dbReference type="NCBI Taxonomy" id="48254"/>
    <lineage>
        <taxon>Eukaryota</taxon>
        <taxon>Fungi</taxon>
        <taxon>Dikarya</taxon>
        <taxon>Ascomycota</taxon>
        <taxon>Saccharomycotina</taxon>
        <taxon>Saccharomycetes</taxon>
        <taxon>Saccharomycetales</taxon>
        <taxon>Saccharomycetaceae</taxon>
        <taxon>Torulaspora</taxon>
    </lineage>
</organism>
<feature type="transmembrane region" description="Helical" evidence="7">
    <location>
        <begin position="149"/>
        <end position="169"/>
    </location>
</feature>
<feature type="transmembrane region" description="Helical" evidence="7">
    <location>
        <begin position="212"/>
        <end position="232"/>
    </location>
</feature>
<dbReference type="PROSITE" id="PS50850">
    <property type="entry name" value="MFS"/>
    <property type="match status" value="1"/>
</dbReference>
<evidence type="ECO:0000259" key="8">
    <source>
        <dbReference type="PROSITE" id="PS50850"/>
    </source>
</evidence>
<dbReference type="InterPro" id="IPR036259">
    <property type="entry name" value="MFS_trans_sf"/>
</dbReference>
<dbReference type="InterPro" id="IPR020846">
    <property type="entry name" value="MFS_dom"/>
</dbReference>
<feature type="transmembrane region" description="Helical" evidence="7">
    <location>
        <begin position="54"/>
        <end position="76"/>
    </location>
</feature>
<comment type="subcellular location">
    <subcellularLocation>
        <location evidence="1">Membrane</location>
        <topology evidence="1">Multi-pass membrane protein</topology>
    </subcellularLocation>
</comment>
<feature type="transmembrane region" description="Helical" evidence="7">
    <location>
        <begin position="96"/>
        <end position="113"/>
    </location>
</feature>
<keyword evidence="5 7" id="KW-0472">Membrane</keyword>
<evidence type="ECO:0000256" key="3">
    <source>
        <dbReference type="ARBA" id="ARBA00022692"/>
    </source>
</evidence>
<feature type="transmembrane region" description="Helical" evidence="7">
    <location>
        <begin position="285"/>
        <end position="307"/>
    </location>
</feature>
<reference evidence="9 10" key="1">
    <citation type="submission" date="2020-06" db="EMBL/GenBank/DDBJ databases">
        <title>The yeast mating-type switching endonuclease HO is a domesticated member of an unorthodox homing genetic element family.</title>
        <authorList>
            <person name="Coughlan A.Y."/>
            <person name="Lombardi L."/>
            <person name="Braun-Galleani S."/>
            <person name="Martos A.R."/>
            <person name="Galeote V."/>
            <person name="Bigey F."/>
            <person name="Dequin S."/>
            <person name="Byrne K.P."/>
            <person name="Wolfe K.H."/>
        </authorList>
    </citation>
    <scope>NUCLEOTIDE SEQUENCE [LARGE SCALE GENOMIC DNA]</scope>
    <source>
        <strain evidence="9 10">CBS2947</strain>
    </source>
</reference>
<dbReference type="FunFam" id="1.20.1250.20:FF:000373">
    <property type="entry name" value="Vacuolar basic amino acid transporter"/>
    <property type="match status" value="1"/>
</dbReference>
<evidence type="ECO:0000313" key="9">
    <source>
        <dbReference type="EMBL" id="QLQ78072.1"/>
    </source>
</evidence>
<dbReference type="PANTHER" id="PTHR23501:SF198">
    <property type="entry name" value="AZOLE RESISTANCE PROTEIN 1-RELATED"/>
    <property type="match status" value="1"/>
</dbReference>
<dbReference type="CDD" id="cd17502">
    <property type="entry name" value="MFS_Azr1_MDR_like"/>
    <property type="match status" value="1"/>
</dbReference>
<feature type="transmembrane region" description="Helical" evidence="7">
    <location>
        <begin position="313"/>
        <end position="337"/>
    </location>
</feature>
<feature type="transmembrane region" description="Helical" evidence="7">
    <location>
        <begin position="567"/>
        <end position="584"/>
    </location>
</feature>
<protein>
    <recommendedName>
        <fullName evidence="8">Major facilitator superfamily (MFS) profile domain-containing protein</fullName>
    </recommendedName>
</protein>
<evidence type="ECO:0000256" key="1">
    <source>
        <dbReference type="ARBA" id="ARBA00004141"/>
    </source>
</evidence>
<dbReference type="GO" id="GO:0022857">
    <property type="term" value="F:transmembrane transporter activity"/>
    <property type="evidence" value="ECO:0007669"/>
    <property type="project" value="InterPro"/>
</dbReference>
<feature type="transmembrane region" description="Helical" evidence="7">
    <location>
        <begin position="457"/>
        <end position="475"/>
    </location>
</feature>
<proteinExistence type="inferred from homology"/>
<dbReference type="Proteomes" id="UP000510647">
    <property type="component" value="Chromosome 1"/>
</dbReference>
<dbReference type="Gene3D" id="1.20.1250.20">
    <property type="entry name" value="MFS general substrate transporter like domains"/>
    <property type="match status" value="1"/>
</dbReference>
<evidence type="ECO:0000256" key="6">
    <source>
        <dbReference type="SAM" id="MobiDB-lite"/>
    </source>
</evidence>
<evidence type="ECO:0000256" key="5">
    <source>
        <dbReference type="ARBA" id="ARBA00023136"/>
    </source>
</evidence>
<dbReference type="SUPFAM" id="SSF103473">
    <property type="entry name" value="MFS general substrate transporter"/>
    <property type="match status" value="1"/>
</dbReference>
<keyword evidence="10" id="KW-1185">Reference proteome</keyword>
<sequence>MEEDLENQKIVVHGAGEGDLLDSSTSQSSKETVVKQPAEENDQKSLGSGQTTGMALYVCVFSLALSLFLAALDIMIVSSIVETVANQFGDYSKTGWIFAGYSLPNAVLSLIWGRIAAVVGFKTSVLTAIVIFEVGSLVAGLANSMDMLIGGRVVAGIGGSGIQGLAFIIGSTLVDESKRGLIIACMSSAFGVASVAGPFLGGAFTTHVTWRWCFYINLPIGGLAFASLVLFYHPNGKLQSTRSTVLQFFSNTWNFVKRLRELFKLSTWKTFVHELIFRFDIIESLLMSAGLVLILLAFSFGGSKYAWNSAPTIVMFVLGILLTIFALVYDFVIFPRWKVVRTSPRYQPLIPWKIFSKFPIFVANVSVFFICMAFMCQIIYVIQFFQLVYNETAWKASIHSIAAVVPTVITVITSGIVNNKLGVVKPIALVGIFSGVIGAGLLTLLDNTSTTSQHIGFLILPGIAFGATMQSSLIGNQIQVDKKSKTYRMDFIAVTTLNNFLKNLGQAIGGVVCNTVFTTSITNKMRQHHIDIGQNISADAIVIYRSHHFDGSRSLLGDLISESIKNVFYMSLGFSAVAFIFGIFTSNKKLDLNKAPANTKESAGSVSSSSDKVESQ</sequence>
<dbReference type="GO" id="GO:0005886">
    <property type="term" value="C:plasma membrane"/>
    <property type="evidence" value="ECO:0007669"/>
    <property type="project" value="TreeGrafter"/>
</dbReference>
<gene>
    <name evidence="9" type="ORF">HG537_0A03190</name>
</gene>
<evidence type="ECO:0000313" key="10">
    <source>
        <dbReference type="Proteomes" id="UP000510647"/>
    </source>
</evidence>
<evidence type="ECO:0000256" key="4">
    <source>
        <dbReference type="ARBA" id="ARBA00022989"/>
    </source>
</evidence>
<feature type="transmembrane region" description="Helical" evidence="7">
    <location>
        <begin position="424"/>
        <end position="445"/>
    </location>
</feature>
<evidence type="ECO:0000256" key="2">
    <source>
        <dbReference type="ARBA" id="ARBA00008335"/>
    </source>
</evidence>
<name>A0A7H9HP10_9SACH</name>
<feature type="transmembrane region" description="Helical" evidence="7">
    <location>
        <begin position="125"/>
        <end position="143"/>
    </location>
</feature>
<feature type="transmembrane region" description="Helical" evidence="7">
    <location>
        <begin position="397"/>
        <end position="417"/>
    </location>
</feature>
<dbReference type="EMBL" id="CP059267">
    <property type="protein sequence ID" value="QLQ78072.1"/>
    <property type="molecule type" value="Genomic_DNA"/>
</dbReference>
<feature type="compositionally biased region" description="Low complexity" evidence="6">
    <location>
        <begin position="600"/>
        <end position="610"/>
    </location>
</feature>
<feature type="domain" description="Major facilitator superfamily (MFS) profile" evidence="8">
    <location>
        <begin position="59"/>
        <end position="590"/>
    </location>
</feature>
<dbReference type="OrthoDB" id="10021397at2759"/>
<dbReference type="PANTHER" id="PTHR23501">
    <property type="entry name" value="MAJOR FACILITATOR SUPERFAMILY"/>
    <property type="match status" value="1"/>
</dbReference>
<evidence type="ECO:0000256" key="7">
    <source>
        <dbReference type="SAM" id="Phobius"/>
    </source>
</evidence>
<feature type="transmembrane region" description="Helical" evidence="7">
    <location>
        <begin position="181"/>
        <end position="200"/>
    </location>
</feature>
<feature type="transmembrane region" description="Helical" evidence="7">
    <location>
        <begin position="358"/>
        <end position="385"/>
    </location>
</feature>
<dbReference type="InterPro" id="IPR011701">
    <property type="entry name" value="MFS"/>
</dbReference>
<keyword evidence="3 7" id="KW-0812">Transmembrane</keyword>
<comment type="similarity">
    <text evidence="2">Belongs to the major facilitator superfamily.</text>
</comment>
<dbReference type="AlphaFoldDB" id="A0A7H9HP10"/>
<keyword evidence="4 7" id="KW-1133">Transmembrane helix</keyword>
<feature type="region of interest" description="Disordered" evidence="6">
    <location>
        <begin position="596"/>
        <end position="616"/>
    </location>
</feature>
<dbReference type="Gene3D" id="1.20.1720.10">
    <property type="entry name" value="Multidrug resistance protein D"/>
    <property type="match status" value="1"/>
</dbReference>
<feature type="region of interest" description="Disordered" evidence="6">
    <location>
        <begin position="12"/>
        <end position="48"/>
    </location>
</feature>